<dbReference type="AlphaFoldDB" id="E0NQG9"/>
<keyword evidence="1" id="KW-0732">Signal</keyword>
<dbReference type="Pfam" id="PF21012">
    <property type="entry name" value="DUF6850"/>
    <property type="match status" value="1"/>
</dbReference>
<dbReference type="HOGENOM" id="CLU_040885_0_0_10"/>
<dbReference type="BioCyc" id="PMAR862515-HMP:GMOO-431-MONOMER"/>
<dbReference type="RefSeq" id="WP_006948178.1">
    <property type="nucleotide sequence ID" value="NZ_BAJI01000020.1"/>
</dbReference>
<reference evidence="3" key="1">
    <citation type="submission" date="2010-07" db="EMBL/GenBank/DDBJ databases">
        <authorList>
            <person name="Muzny D."/>
            <person name="Qin X."/>
            <person name="Deng J."/>
            <person name="Jiang H."/>
            <person name="Liu Y."/>
            <person name="Qu J."/>
            <person name="Song X.-Z."/>
            <person name="Zhang L."/>
            <person name="Thornton R."/>
            <person name="Coyle M."/>
            <person name="Francisco L."/>
            <person name="Jackson L."/>
            <person name="Javaid M."/>
            <person name="Korchina V."/>
            <person name="Kovar C."/>
            <person name="Mata R."/>
            <person name="Mathew T."/>
            <person name="Ngo R."/>
            <person name="Nguyen L."/>
            <person name="Nguyen N."/>
            <person name="Okwuonu G."/>
            <person name="Ongeri F."/>
            <person name="Pham C."/>
            <person name="Simmons D."/>
            <person name="Wilczek-Boney K."/>
            <person name="Hale W."/>
            <person name="Jakkamsetti A."/>
            <person name="Pham P."/>
            <person name="Ruth R."/>
            <person name="San Lucas F."/>
            <person name="Warren J."/>
            <person name="Zhang J."/>
            <person name="Zhao Z."/>
            <person name="Zhou C."/>
            <person name="Zhu D."/>
            <person name="Lee S."/>
            <person name="Bess C."/>
            <person name="Blankenburg K."/>
            <person name="Forbes L."/>
            <person name="Fu Q."/>
            <person name="Gubbala S."/>
            <person name="Hirani K."/>
            <person name="Jayaseelan J.C."/>
            <person name="Lara F."/>
            <person name="Munidasa M."/>
            <person name="Palculict T."/>
            <person name="Patil S."/>
            <person name="Pu L.-L."/>
            <person name="Saada N."/>
            <person name="Tang L."/>
            <person name="Weissenberger G."/>
            <person name="Zhu Y."/>
            <person name="Hemphill L."/>
            <person name="Shang Y."/>
            <person name="Youmans B."/>
            <person name="Ayvaz T."/>
            <person name="Ross M."/>
            <person name="Santibanez J."/>
            <person name="Aqrawi P."/>
            <person name="Gross S."/>
            <person name="Joshi V."/>
            <person name="Fowler G."/>
            <person name="Nazareth L."/>
            <person name="Reid J."/>
            <person name="Worley K."/>
            <person name="Petrosino J."/>
            <person name="Highlander S."/>
            <person name="Gibbs R."/>
        </authorList>
    </citation>
    <scope>NUCLEOTIDE SEQUENCE [LARGE SCALE GENOMIC DNA]</scope>
    <source>
        <strain evidence="3">DSM 16973</strain>
    </source>
</reference>
<dbReference type="EMBL" id="AEEI01000017">
    <property type="protein sequence ID" value="EFM02659.1"/>
    <property type="molecule type" value="Genomic_DNA"/>
</dbReference>
<dbReference type="OrthoDB" id="1025008at2"/>
<sequence>MKANGLWIFACLFPTLALAQMPISSDTVAERGLALQQERMSLTRHANLLLYHNPATWATRYENDFSQVGIGYDYKKASLPAVAQIGRGKRAFLFNADSYIRLNKQSVVWGKAAYENGKRLQASWNLASDFERVYPYVLADSVTVDLKRETYSFSGGYAHQGRKMGFGADMSYRSLLEYRDQDPRPKNTSLDVKGRIGLSYRLYRHYAIGLYGALNKYSQQGSMMFLSPYGNRVLYHMMGLGMQYFRFKGLESSVKYEGSSSDIGVTWHALDGQGLQGAVQLSREHIQKRLTSKQFLPLCDTYQTALSAQLSWSKQLDNYDFHVAIKGEKTNREGKEHIYDNGVTNYHEIASTKPFLCNMESATLDMAGAYRPHERLMLECLPSVTYRSVKMTYVDPYRELKYAGIDSRLNFQISCLLGRNLLSAAMEGGYMAHTSKNLTLTQPALFEKPIPVLEQNYRMLSTNYADFGLSVRYDLSLKKTVRSLYIKTAYAHRHYSNHEKINAFSMSLGVTL</sequence>
<dbReference type="InterPro" id="IPR049236">
    <property type="entry name" value="DUF6850"/>
</dbReference>
<feature type="domain" description="DUF6850" evidence="2">
    <location>
        <begin position="57"/>
        <end position="511"/>
    </location>
</feature>
<gene>
    <name evidence="3" type="ORF">HMPREF0658_0420</name>
</gene>
<name>E0NQG9_9BACT</name>
<feature type="chain" id="PRO_5003138166" description="DUF6850 domain-containing protein" evidence="1">
    <location>
        <begin position="20"/>
        <end position="512"/>
    </location>
</feature>
<protein>
    <recommendedName>
        <fullName evidence="2">DUF6850 domain-containing protein</fullName>
    </recommendedName>
</protein>
<dbReference type="Proteomes" id="UP000004394">
    <property type="component" value="Unassembled WGS sequence"/>
</dbReference>
<dbReference type="STRING" id="862515.HMPREF0658_0420"/>
<proteinExistence type="predicted"/>
<organism evidence="3 4">
    <name type="scientific">Hoylesella marshii DSM 16973 = JCM 13450</name>
    <dbReference type="NCBI Taxonomy" id="862515"/>
    <lineage>
        <taxon>Bacteria</taxon>
        <taxon>Pseudomonadati</taxon>
        <taxon>Bacteroidota</taxon>
        <taxon>Bacteroidia</taxon>
        <taxon>Bacteroidales</taxon>
        <taxon>Prevotellaceae</taxon>
        <taxon>Hoylesella</taxon>
    </lineage>
</organism>
<evidence type="ECO:0000256" key="1">
    <source>
        <dbReference type="SAM" id="SignalP"/>
    </source>
</evidence>
<dbReference type="eggNOG" id="ENOG502ZBFN">
    <property type="taxonomic scope" value="Bacteria"/>
</dbReference>
<keyword evidence="4" id="KW-1185">Reference proteome</keyword>
<comment type="caution">
    <text evidence="3">The sequence shown here is derived from an EMBL/GenBank/DDBJ whole genome shotgun (WGS) entry which is preliminary data.</text>
</comment>
<evidence type="ECO:0000313" key="4">
    <source>
        <dbReference type="Proteomes" id="UP000004394"/>
    </source>
</evidence>
<evidence type="ECO:0000259" key="2">
    <source>
        <dbReference type="Pfam" id="PF21012"/>
    </source>
</evidence>
<evidence type="ECO:0000313" key="3">
    <source>
        <dbReference type="EMBL" id="EFM02659.1"/>
    </source>
</evidence>
<feature type="signal peptide" evidence="1">
    <location>
        <begin position="1"/>
        <end position="19"/>
    </location>
</feature>
<accession>E0NQG9</accession>